<dbReference type="Proteomes" id="UP000019205">
    <property type="component" value="Chromosome"/>
</dbReference>
<dbReference type="HOGENOM" id="CLU_825761_0_0_6"/>
<keyword evidence="2" id="KW-1185">Reference proteome</keyword>
<organism evidence="1 2">
    <name type="scientific">Congregibacter litoralis KT71</name>
    <dbReference type="NCBI Taxonomy" id="314285"/>
    <lineage>
        <taxon>Bacteria</taxon>
        <taxon>Pseudomonadati</taxon>
        <taxon>Pseudomonadota</taxon>
        <taxon>Gammaproteobacteria</taxon>
        <taxon>Cellvibrionales</taxon>
        <taxon>Halieaceae</taxon>
        <taxon>Congregibacter</taxon>
    </lineage>
</organism>
<dbReference type="EMBL" id="AAOA02000001">
    <property type="protein sequence ID" value="EAQ99140.2"/>
    <property type="molecule type" value="Genomic_DNA"/>
</dbReference>
<name>A4A367_9GAMM</name>
<evidence type="ECO:0008006" key="3">
    <source>
        <dbReference type="Google" id="ProtNLM"/>
    </source>
</evidence>
<dbReference type="STRING" id="314285.KT71_15761"/>
<gene>
    <name evidence="1" type="ORF">KT71_15761</name>
</gene>
<proteinExistence type="predicted"/>
<evidence type="ECO:0000313" key="1">
    <source>
        <dbReference type="EMBL" id="EAQ99140.2"/>
    </source>
</evidence>
<dbReference type="RefSeq" id="WP_023659546.1">
    <property type="nucleotide sequence ID" value="NZ_CM002299.1"/>
</dbReference>
<comment type="caution">
    <text evidence="1">The sequence shown here is derived from an EMBL/GenBank/DDBJ whole genome shotgun (WGS) entry which is preliminary data.</text>
</comment>
<accession>A4A367</accession>
<dbReference type="InterPro" id="IPR021523">
    <property type="entry name" value="DUF3187"/>
</dbReference>
<dbReference type="Pfam" id="PF11383">
    <property type="entry name" value="DUF3187"/>
    <property type="match status" value="1"/>
</dbReference>
<sequence>MILCLCAASMPAASRGDDSRDLTAPIASRNLSPLYANLGVPVMTRAASLEEGEWIVDSTLHWASHAVLERRGGEGLELDGETQRLDLRLQRGFGRKLSLSLNLPYIRHSGGNLDGLIDGWHAFWGMPDGPRGVQPDDRLRYAYTGPEGFELDSSRSGLGDVELGAKLQVSAGDNWALGVFAQYKFATGDSSDFTGSGESGASLGARWSRQRCVFADVSCHLQIGVSEVGDSAFDEDADTVTPFLGFSLAWLIHPSVSILAQIDTHDVIYEAAVLRENGSPVWGTLGLRWQPATRWLIDAQFVEDLAVGSAPDVTFRFSLSRGF</sequence>
<reference evidence="1 2" key="1">
    <citation type="journal article" date="2007" name="Proc. Natl. Acad. Sci. U.S.A.">
        <title>Characterization of a marine gammaproteobacterium capable of aerobic anoxygenic photosynthesis.</title>
        <authorList>
            <person name="Fuchs B.M."/>
            <person name="Spring S."/>
            <person name="Teeling H."/>
            <person name="Quast C."/>
            <person name="Wulf J."/>
            <person name="Schattenhofer M."/>
            <person name="Yan S."/>
            <person name="Ferriera S."/>
            <person name="Johnson J."/>
            <person name="Glockner F.O."/>
            <person name="Amann R."/>
        </authorList>
    </citation>
    <scope>NUCLEOTIDE SEQUENCE [LARGE SCALE GENOMIC DNA]</scope>
    <source>
        <strain evidence="1">KT71</strain>
    </source>
</reference>
<dbReference type="eggNOG" id="ENOG50330RE">
    <property type="taxonomic scope" value="Bacteria"/>
</dbReference>
<evidence type="ECO:0000313" key="2">
    <source>
        <dbReference type="Proteomes" id="UP000019205"/>
    </source>
</evidence>
<protein>
    <recommendedName>
        <fullName evidence="3">DUF3187 family protein</fullName>
    </recommendedName>
</protein>
<dbReference type="AlphaFoldDB" id="A4A367"/>
<reference evidence="1 2" key="2">
    <citation type="journal article" date="2009" name="PLoS ONE">
        <title>The photosynthetic apparatus and its regulation in the aerobic gammaproteobacterium Congregibacter litoralis gen. nov., sp. nov.</title>
        <authorList>
            <person name="Spring S."/>
            <person name="Lunsdorf H."/>
            <person name="Fuchs B.M."/>
            <person name="Tindall B.J."/>
        </authorList>
    </citation>
    <scope>NUCLEOTIDE SEQUENCE [LARGE SCALE GENOMIC DNA]</scope>
    <source>
        <strain evidence="1">KT71</strain>
    </source>
</reference>